<accession>A0A1F7VA21</accession>
<dbReference type="Proteomes" id="UP000178723">
    <property type="component" value="Unassembled WGS sequence"/>
</dbReference>
<evidence type="ECO:0000313" key="2">
    <source>
        <dbReference type="EMBL" id="OGL87303.1"/>
    </source>
</evidence>
<gene>
    <name evidence="2" type="ORF">A3I40_01615</name>
</gene>
<keyword evidence="1" id="KW-0812">Transmembrane</keyword>
<keyword evidence="1" id="KW-1133">Transmembrane helix</keyword>
<evidence type="ECO:0000313" key="3">
    <source>
        <dbReference type="Proteomes" id="UP000178723"/>
    </source>
</evidence>
<organism evidence="2 3">
    <name type="scientific">Candidatus Uhrbacteria bacterium RIFCSPLOWO2_02_FULL_48_12</name>
    <dbReference type="NCBI Taxonomy" id="1802407"/>
    <lineage>
        <taxon>Bacteria</taxon>
        <taxon>Candidatus Uhriibacteriota</taxon>
    </lineage>
</organism>
<dbReference type="STRING" id="1802407.A3I40_01615"/>
<evidence type="ECO:0000256" key="1">
    <source>
        <dbReference type="SAM" id="Phobius"/>
    </source>
</evidence>
<proteinExistence type="predicted"/>
<reference evidence="2 3" key="1">
    <citation type="journal article" date="2016" name="Nat. Commun.">
        <title>Thousands of microbial genomes shed light on interconnected biogeochemical processes in an aquifer system.</title>
        <authorList>
            <person name="Anantharaman K."/>
            <person name="Brown C.T."/>
            <person name="Hug L.A."/>
            <person name="Sharon I."/>
            <person name="Castelle C.J."/>
            <person name="Probst A.J."/>
            <person name="Thomas B.C."/>
            <person name="Singh A."/>
            <person name="Wilkins M.J."/>
            <person name="Karaoz U."/>
            <person name="Brodie E.L."/>
            <person name="Williams K.H."/>
            <person name="Hubbard S.S."/>
            <person name="Banfield J.F."/>
        </authorList>
    </citation>
    <scope>NUCLEOTIDE SEQUENCE [LARGE SCALE GENOMIC DNA]</scope>
</reference>
<dbReference type="AlphaFoldDB" id="A0A1F7VA21"/>
<protein>
    <submittedName>
        <fullName evidence="2">Uncharacterized protein</fullName>
    </submittedName>
</protein>
<dbReference type="EMBL" id="MGEP01000021">
    <property type="protein sequence ID" value="OGL87303.1"/>
    <property type="molecule type" value="Genomic_DNA"/>
</dbReference>
<sequence length="102" mass="11362">MNEENREKSKTCKHNWVFHLSVDKTGGPAAGNTVFICKDCTTIITLSEKCALDQVEAQVKSLSIQERMAKISMWANIIAASILVIAFLTFLFGDKLFTCFIS</sequence>
<comment type="caution">
    <text evidence="2">The sequence shown here is derived from an EMBL/GenBank/DDBJ whole genome shotgun (WGS) entry which is preliminary data.</text>
</comment>
<feature type="transmembrane region" description="Helical" evidence="1">
    <location>
        <begin position="73"/>
        <end position="93"/>
    </location>
</feature>
<keyword evidence="1" id="KW-0472">Membrane</keyword>
<name>A0A1F7VA21_9BACT</name>